<protein>
    <submittedName>
        <fullName evidence="1">PEP phosphonomutase-like enzyme</fullName>
    </submittedName>
</protein>
<dbReference type="EMBL" id="JH719395">
    <property type="protein sequence ID" value="EJC81069.1"/>
    <property type="molecule type" value="Genomic_DNA"/>
</dbReference>
<evidence type="ECO:0000313" key="2">
    <source>
        <dbReference type="Proteomes" id="UP000005732"/>
    </source>
</evidence>
<accession>J0KTT7</accession>
<gene>
    <name evidence="1" type="ORF">Rleg4DRAFT_2739</name>
</gene>
<dbReference type="CDD" id="cd00377">
    <property type="entry name" value="ICL_PEPM"/>
    <property type="match status" value="1"/>
</dbReference>
<sequence>MKDYAKSLRDRIAQGGVVAVPGAPDVLTARLIAQCGFEAVYMTGLGATASRLGTPDLGLLSQTEMADQARSMAAVAGVPVIADADTGYGGPLNLRRVVEDYARAGIAAFHVEDQQMPKRCGQLSGARLVTPREAEARLRAAVAARDASGHGMLVIGRTDALGVDGMNAALERARRYADTGVDLVFIDGIQTVEQVEKVAEGLAGPKVVSIVDGTDAARLGLDEISRMGFTLCLYALTTLLAGLSAQAAALAHLRETGGLRTNPDGFDYARFSGLVDLAGHQAFAHEFET</sequence>
<reference evidence="1 2" key="1">
    <citation type="submission" date="2012-02" db="EMBL/GenBank/DDBJ databases">
        <title>Improved High-Quality Draft Sequence of Rhizobium leguminosarum bv. trifolii WSM2297.</title>
        <authorList>
            <consortium name="US DOE Joint Genome Institute"/>
            <person name="Lucas S."/>
            <person name="Han J."/>
            <person name="Lapidus A."/>
            <person name="Cheng J.-F."/>
            <person name="Goodwin L."/>
            <person name="Pitluck S."/>
            <person name="Peters L."/>
            <person name="Ovchinnikova G."/>
            <person name="Zhang X."/>
            <person name="Detter J.C."/>
            <person name="Han C."/>
            <person name="Tapia R."/>
            <person name="Land M."/>
            <person name="Hauser L."/>
            <person name="Kyrpides N."/>
            <person name="Ivanova N."/>
            <person name="Pagani I."/>
            <person name="Brau L."/>
            <person name="Yates R."/>
            <person name="O'Hara G."/>
            <person name="Rui T."/>
            <person name="Howieson J."/>
            <person name="Reeve W."/>
            <person name="Woyke T."/>
        </authorList>
    </citation>
    <scope>NUCLEOTIDE SEQUENCE [LARGE SCALE GENOMIC DNA]</scope>
    <source>
        <strain evidence="1 2">WSM2297</strain>
    </source>
</reference>
<dbReference type="PANTHER" id="PTHR42905">
    <property type="entry name" value="PHOSPHOENOLPYRUVATE CARBOXYLASE"/>
    <property type="match status" value="1"/>
</dbReference>
<dbReference type="InterPro" id="IPR015813">
    <property type="entry name" value="Pyrv/PenolPyrv_kinase-like_dom"/>
</dbReference>
<dbReference type="InterPro" id="IPR040442">
    <property type="entry name" value="Pyrv_kinase-like_dom_sf"/>
</dbReference>
<dbReference type="OrthoDB" id="9771433at2"/>
<dbReference type="Proteomes" id="UP000005732">
    <property type="component" value="Unassembled WGS sequence"/>
</dbReference>
<proteinExistence type="predicted"/>
<dbReference type="HOGENOM" id="CLU_027389_3_0_5"/>
<organism evidence="1 2">
    <name type="scientific">Rhizobium leguminosarum bv. trifolii WSM2297</name>
    <dbReference type="NCBI Taxonomy" id="754762"/>
    <lineage>
        <taxon>Bacteria</taxon>
        <taxon>Pseudomonadati</taxon>
        <taxon>Pseudomonadota</taxon>
        <taxon>Alphaproteobacteria</taxon>
        <taxon>Hyphomicrobiales</taxon>
        <taxon>Rhizobiaceae</taxon>
        <taxon>Rhizobium/Agrobacterium group</taxon>
        <taxon>Rhizobium</taxon>
    </lineage>
</organism>
<dbReference type="InterPro" id="IPR039556">
    <property type="entry name" value="ICL/PEPM"/>
</dbReference>
<evidence type="ECO:0000313" key="1">
    <source>
        <dbReference type="EMBL" id="EJC81069.1"/>
    </source>
</evidence>
<dbReference type="AlphaFoldDB" id="J0KTT7"/>
<dbReference type="SUPFAM" id="SSF51621">
    <property type="entry name" value="Phosphoenolpyruvate/pyruvate domain"/>
    <property type="match status" value="1"/>
</dbReference>
<dbReference type="Gene3D" id="3.20.20.60">
    <property type="entry name" value="Phosphoenolpyruvate-binding domains"/>
    <property type="match status" value="1"/>
</dbReference>
<dbReference type="GO" id="GO:0003824">
    <property type="term" value="F:catalytic activity"/>
    <property type="evidence" value="ECO:0007669"/>
    <property type="project" value="InterPro"/>
</dbReference>
<dbReference type="Pfam" id="PF13714">
    <property type="entry name" value="PEP_mutase"/>
    <property type="match status" value="1"/>
</dbReference>
<dbReference type="PANTHER" id="PTHR42905:SF2">
    <property type="entry name" value="PHOSPHOENOLPYRUVATE CARBOXYLASE FAMILY PROTEIN"/>
    <property type="match status" value="1"/>
</dbReference>
<dbReference type="RefSeq" id="WP_003581983.1">
    <property type="nucleotide sequence ID" value="NZ_JH719395.1"/>
</dbReference>
<name>J0KTT7_RHILT</name>